<dbReference type="GO" id="GO:0005789">
    <property type="term" value="C:endoplasmic reticulum membrane"/>
    <property type="evidence" value="ECO:0007669"/>
    <property type="project" value="TreeGrafter"/>
</dbReference>
<dbReference type="PANTHER" id="PTHR21528">
    <property type="entry name" value="DEHYDRODOLICHYL DIPHOSPHATE SYNTHASE COMPLEX SUBUNIT NUS1"/>
    <property type="match status" value="1"/>
</dbReference>
<dbReference type="InterPro" id="IPR038887">
    <property type="entry name" value="Nus1/NgBR"/>
</dbReference>
<evidence type="ECO:0000256" key="4">
    <source>
        <dbReference type="ARBA" id="ARBA00012596"/>
    </source>
</evidence>
<feature type="compositionally biased region" description="Acidic residues" evidence="8">
    <location>
        <begin position="169"/>
        <end position="179"/>
    </location>
</feature>
<evidence type="ECO:0000256" key="6">
    <source>
        <dbReference type="ARBA" id="ARBA00022842"/>
    </source>
</evidence>
<name>A0A4P9WJ51_9FUNG</name>
<protein>
    <recommendedName>
        <fullName evidence="4">ditrans,polycis-polyprenyl diphosphate synthase [(2E,6E)-farnesyldiphosphate specific]</fullName>
        <ecNumber evidence="4">2.5.1.87</ecNumber>
    </recommendedName>
</protein>
<dbReference type="GO" id="GO:1904423">
    <property type="term" value="C:dehydrodolichyl diphosphate synthase complex"/>
    <property type="evidence" value="ECO:0007669"/>
    <property type="project" value="InterPro"/>
</dbReference>
<comment type="pathway">
    <text evidence="2">Protein modification; protein glycosylation.</text>
</comment>
<organism evidence="9 10">
    <name type="scientific">Blyttiomyces helicus</name>
    <dbReference type="NCBI Taxonomy" id="388810"/>
    <lineage>
        <taxon>Eukaryota</taxon>
        <taxon>Fungi</taxon>
        <taxon>Fungi incertae sedis</taxon>
        <taxon>Chytridiomycota</taxon>
        <taxon>Chytridiomycota incertae sedis</taxon>
        <taxon>Chytridiomycetes</taxon>
        <taxon>Chytridiomycetes incertae sedis</taxon>
        <taxon>Blyttiomyces</taxon>
    </lineage>
</organism>
<comment type="cofactor">
    <cofactor evidence="1">
        <name>Mg(2+)</name>
        <dbReference type="ChEBI" id="CHEBI:18420"/>
    </cofactor>
</comment>
<dbReference type="AlphaFoldDB" id="A0A4P9WJ51"/>
<sequence length="418" mass="44872">MPSIALTIYLRVVACLLYVAAFLHALAVPPLPLFPETAPSRARLAHDLKRVGQKRPRHVAVVLASPREPSPTAWTDRALRSVAEVACWAVASGALTLTVFDEEGALKSKSADLAAHVRESAQRFFSNPSESPLPNIDVRIAGIPLPHDEDEALSETGTDSAVSLGRGSDDDDDDDEPAPLDDAPAGLRNRKSGPVRAESVSPRRSPQPAATSLSINLMSDQDGRGAVVDAARRLAAASLASDRKGSERVDVDAVDAILSKGWRRSDDGVENMDPWDLLKGVGAGRSMGVRRLGNLLHQGRRKLIIQIESSGRRAMSSKEARENILFKPGDVLASHLNHAHPNRAPLSDDDAGAVVDVDPTFRNCGDVELFEHQGLPELADDVLRPEGADRLDFSGGDVLLAALTKRDNRLQGIRPPPN</sequence>
<evidence type="ECO:0000256" key="8">
    <source>
        <dbReference type="SAM" id="MobiDB-lite"/>
    </source>
</evidence>
<evidence type="ECO:0000256" key="2">
    <source>
        <dbReference type="ARBA" id="ARBA00004922"/>
    </source>
</evidence>
<dbReference type="PANTHER" id="PTHR21528:SF0">
    <property type="entry name" value="DEHYDRODOLICHYL DIPHOSPHATE SYNTHASE COMPLEX SUBUNIT NUS1"/>
    <property type="match status" value="1"/>
</dbReference>
<keyword evidence="6" id="KW-0460">Magnesium</keyword>
<dbReference type="Proteomes" id="UP000269721">
    <property type="component" value="Unassembled WGS sequence"/>
</dbReference>
<dbReference type="EMBL" id="KZ994659">
    <property type="protein sequence ID" value="RKO92382.1"/>
    <property type="molecule type" value="Genomic_DNA"/>
</dbReference>
<evidence type="ECO:0000256" key="1">
    <source>
        <dbReference type="ARBA" id="ARBA00001946"/>
    </source>
</evidence>
<feature type="compositionally biased region" description="Polar residues" evidence="8">
    <location>
        <begin position="202"/>
        <end position="213"/>
    </location>
</feature>
<dbReference type="UniPathway" id="UPA00378"/>
<gene>
    <name evidence="9" type="ORF">BDK51DRAFT_45662</name>
</gene>
<comment type="similarity">
    <text evidence="3">Belongs to the UPP synthase family.</text>
</comment>
<proteinExistence type="inferred from homology"/>
<comment type="catalytic activity">
    <reaction evidence="7">
        <text>n isopentenyl diphosphate + (2E,6E)-farnesyl diphosphate = a di-trans,poly-cis-polyprenyl diphosphate + n diphosphate</text>
        <dbReference type="Rhea" id="RHEA:53008"/>
        <dbReference type="Rhea" id="RHEA-COMP:19494"/>
        <dbReference type="ChEBI" id="CHEBI:33019"/>
        <dbReference type="ChEBI" id="CHEBI:128769"/>
        <dbReference type="ChEBI" id="CHEBI:136960"/>
        <dbReference type="ChEBI" id="CHEBI:175763"/>
        <dbReference type="EC" id="2.5.1.87"/>
    </reaction>
</comment>
<keyword evidence="10" id="KW-1185">Reference proteome</keyword>
<evidence type="ECO:0000256" key="5">
    <source>
        <dbReference type="ARBA" id="ARBA00022679"/>
    </source>
</evidence>
<accession>A0A4P9WJ51</accession>
<feature type="region of interest" description="Disordered" evidence="8">
    <location>
        <begin position="148"/>
        <end position="213"/>
    </location>
</feature>
<reference evidence="10" key="1">
    <citation type="journal article" date="2018" name="Nat. Microbiol.">
        <title>Leveraging single-cell genomics to expand the fungal tree of life.</title>
        <authorList>
            <person name="Ahrendt S.R."/>
            <person name="Quandt C.A."/>
            <person name="Ciobanu D."/>
            <person name="Clum A."/>
            <person name="Salamov A."/>
            <person name="Andreopoulos B."/>
            <person name="Cheng J.F."/>
            <person name="Woyke T."/>
            <person name="Pelin A."/>
            <person name="Henrissat B."/>
            <person name="Reynolds N.K."/>
            <person name="Benny G.L."/>
            <person name="Smith M.E."/>
            <person name="James T.Y."/>
            <person name="Grigoriev I.V."/>
        </authorList>
    </citation>
    <scope>NUCLEOTIDE SEQUENCE [LARGE SCALE GENOMIC DNA]</scope>
</reference>
<keyword evidence="5" id="KW-0808">Transferase</keyword>
<evidence type="ECO:0000313" key="9">
    <source>
        <dbReference type="EMBL" id="RKO92382.1"/>
    </source>
</evidence>
<evidence type="ECO:0000256" key="3">
    <source>
        <dbReference type="ARBA" id="ARBA00005432"/>
    </source>
</evidence>
<dbReference type="GO" id="GO:0045547">
    <property type="term" value="F:ditrans,polycis-polyprenyl diphosphate synthase [(2E,6E)-farnesyl diphosphate specific] activity"/>
    <property type="evidence" value="ECO:0007669"/>
    <property type="project" value="UniProtKB-EC"/>
</dbReference>
<evidence type="ECO:0000313" key="10">
    <source>
        <dbReference type="Proteomes" id="UP000269721"/>
    </source>
</evidence>
<dbReference type="EC" id="2.5.1.87" evidence="4"/>
<evidence type="ECO:0000256" key="7">
    <source>
        <dbReference type="ARBA" id="ARBA00047353"/>
    </source>
</evidence>